<evidence type="ECO:0000313" key="7">
    <source>
        <dbReference type="Proteomes" id="UP000237438"/>
    </source>
</evidence>
<keyword evidence="2" id="KW-0479">Metal-binding</keyword>
<dbReference type="PROSITE" id="PS50994">
    <property type="entry name" value="INTEGRASE"/>
    <property type="match status" value="1"/>
</dbReference>
<evidence type="ECO:0000256" key="3">
    <source>
        <dbReference type="SAM" id="MobiDB-lite"/>
    </source>
</evidence>
<dbReference type="InterPro" id="IPR001584">
    <property type="entry name" value="Integrase_cat-core"/>
</dbReference>
<gene>
    <name evidence="6" type="ORF">EPUL_004130</name>
</gene>
<dbReference type="GO" id="GO:0003723">
    <property type="term" value="F:RNA binding"/>
    <property type="evidence" value="ECO:0007669"/>
    <property type="project" value="UniProtKB-KW"/>
</dbReference>
<dbReference type="OrthoDB" id="9906983at2759"/>
<keyword evidence="2" id="KW-0863">Zinc-finger</keyword>
<evidence type="ECO:0000256" key="2">
    <source>
        <dbReference type="PROSITE-ProRule" id="PRU00047"/>
    </source>
</evidence>
<sequence length="936" mass="105769">GRDKSRNKTPKDLSRHPIVNGLRKYSKDTGILCIQCGELGHKKPECTGPALDWWGQSYLKELVWPQANSNFSRFSEKDSGLKYRDINDSVWRCHGQSSWKPENHDLDIPLAINVPNISYEEFTGTSYLESSKPKHRNQKRSERKVIRHLREIVGQQGKGSINYQKLAEDIKVEVSLINLFQMSPDLSKAFRSLSTRINRRLEKRRDFSGGKKKLFTEKANFEGSNVNYNSESLLGQAINSVGSKSLQGTSHTQADQGSEMIIVTVGFLKKLELSAKRLSRKGFEGLIMNVADGTFVELTHYLEFEMGVLGVWRKIEAFVRPFTTSNIDEVHLLLGMPWIHAVDAKIKIRESIIEIGDIQKGENLVNIEGSQFVESESHNRDIKRVRPEQVVKRQLGERILREKNELSVAVEEKIVQNKCCAAESVAPKRGNGEAEVYSNGDVPKLEPNEPSVGKQKNNISSNLGGISIGKPLRKYVVSEWYQDIVKYLIAGTFPESCIIKVQKAALIRKSASYSITSTGELLYCLRGMEKKCIAKEEVSRILQLAHDQGGNFSQVITRMKLEMVFWPSMAVDVRDYVKGCLTCSKFGTAIRIQTSARVVVSEPMELLGIHFTGPFPSFSGVRKRWILIAVDYFSRYIWTEAVERSDSDTIINFLKNAIFDKFGLPIDLYVDPGPHFGERTRNSAESCGTLWNNSPVAAKRAVGMIEKSVDILQKVLKKMTPDPKLWPERLSKATFEVNKREIAHLAYSPSEIFLGFNPSGPLEVKYKVDRRQSLGEVMKIDLGNVLPEDNEHADYVINFLAKRIDERKIILGIRGQNEYRPEELVMLYDHGQAGRKLRPTWRGPFVIVGFGGDMGKSYKLRQINGTPIPRHYHGDSLKKFRLREGDRCEFRSVNGILNRPHKSCGLIIAECIMAAANVCRSEDADDESSTSSNNET</sequence>
<keyword evidence="1" id="KW-0694">RNA-binding</keyword>
<reference evidence="6 7" key="1">
    <citation type="submission" date="2017-10" db="EMBL/GenBank/DDBJ databases">
        <title>Development of genomic resources for the powdery mildew, Erysiphe pulchra.</title>
        <authorList>
            <person name="Wadl P.A."/>
            <person name="Mack B.M."/>
            <person name="Moore G."/>
            <person name="Beltz S.B."/>
        </authorList>
    </citation>
    <scope>NUCLEOTIDE SEQUENCE [LARGE SCALE GENOMIC DNA]</scope>
    <source>
        <strain evidence="6">Cflorida</strain>
    </source>
</reference>
<keyword evidence="2" id="KW-0862">Zinc</keyword>
<evidence type="ECO:0000259" key="5">
    <source>
        <dbReference type="PROSITE" id="PS50994"/>
    </source>
</evidence>
<feature type="domain" description="Integrase catalytic" evidence="5">
    <location>
        <begin position="599"/>
        <end position="757"/>
    </location>
</feature>
<feature type="non-terminal residue" evidence="6">
    <location>
        <position position="1"/>
    </location>
</feature>
<dbReference type="GO" id="GO:0015074">
    <property type="term" value="P:DNA integration"/>
    <property type="evidence" value="ECO:0007669"/>
    <property type="project" value="InterPro"/>
</dbReference>
<dbReference type="GO" id="GO:0005634">
    <property type="term" value="C:nucleus"/>
    <property type="evidence" value="ECO:0007669"/>
    <property type="project" value="UniProtKB-ARBA"/>
</dbReference>
<keyword evidence="7" id="KW-1185">Reference proteome</keyword>
<feature type="region of interest" description="Disordered" evidence="3">
    <location>
        <begin position="431"/>
        <end position="456"/>
    </location>
</feature>
<evidence type="ECO:0000256" key="1">
    <source>
        <dbReference type="ARBA" id="ARBA00022884"/>
    </source>
</evidence>
<feature type="domain" description="CCHC-type" evidence="4">
    <location>
        <begin position="33"/>
        <end position="46"/>
    </location>
</feature>
<accession>A0A2S4PN47</accession>
<dbReference type="STRING" id="225359.A0A2S4PN47"/>
<dbReference type="InterPro" id="IPR036397">
    <property type="entry name" value="RNaseH_sf"/>
</dbReference>
<name>A0A2S4PN47_9PEZI</name>
<proteinExistence type="predicted"/>
<evidence type="ECO:0000313" key="6">
    <source>
        <dbReference type="EMBL" id="POS83424.1"/>
    </source>
</evidence>
<protein>
    <recommendedName>
        <fullName evidence="8">CCHC-type domain-containing protein</fullName>
    </recommendedName>
</protein>
<dbReference type="InterPro" id="IPR001878">
    <property type="entry name" value="Znf_CCHC"/>
</dbReference>
<dbReference type="Gene3D" id="3.30.420.10">
    <property type="entry name" value="Ribonuclease H-like superfamily/Ribonuclease H"/>
    <property type="match status" value="1"/>
</dbReference>
<comment type="caution">
    <text evidence="6">The sequence shown here is derived from an EMBL/GenBank/DDBJ whole genome shotgun (WGS) entry which is preliminary data.</text>
</comment>
<dbReference type="EMBL" id="PEDP01001602">
    <property type="protein sequence ID" value="POS83424.1"/>
    <property type="molecule type" value="Genomic_DNA"/>
</dbReference>
<dbReference type="PROSITE" id="PS50158">
    <property type="entry name" value="ZF_CCHC"/>
    <property type="match status" value="1"/>
</dbReference>
<dbReference type="InterPro" id="IPR050951">
    <property type="entry name" value="Retrovirus_Pol_polyprotein"/>
</dbReference>
<dbReference type="AlphaFoldDB" id="A0A2S4PN47"/>
<feature type="non-terminal residue" evidence="6">
    <location>
        <position position="936"/>
    </location>
</feature>
<dbReference type="PANTHER" id="PTHR37984">
    <property type="entry name" value="PROTEIN CBG26694"/>
    <property type="match status" value="1"/>
</dbReference>
<dbReference type="Gene3D" id="1.10.340.70">
    <property type="match status" value="1"/>
</dbReference>
<dbReference type="InterPro" id="IPR041588">
    <property type="entry name" value="Integrase_H2C2"/>
</dbReference>
<evidence type="ECO:0000259" key="4">
    <source>
        <dbReference type="PROSITE" id="PS50158"/>
    </source>
</evidence>
<evidence type="ECO:0008006" key="8">
    <source>
        <dbReference type="Google" id="ProtNLM"/>
    </source>
</evidence>
<dbReference type="GO" id="GO:0008270">
    <property type="term" value="F:zinc ion binding"/>
    <property type="evidence" value="ECO:0007669"/>
    <property type="project" value="UniProtKB-KW"/>
</dbReference>
<organism evidence="6 7">
    <name type="scientific">Erysiphe pulchra</name>
    <dbReference type="NCBI Taxonomy" id="225359"/>
    <lineage>
        <taxon>Eukaryota</taxon>
        <taxon>Fungi</taxon>
        <taxon>Dikarya</taxon>
        <taxon>Ascomycota</taxon>
        <taxon>Pezizomycotina</taxon>
        <taxon>Leotiomycetes</taxon>
        <taxon>Erysiphales</taxon>
        <taxon>Erysiphaceae</taxon>
        <taxon>Erysiphe</taxon>
    </lineage>
</organism>
<dbReference type="SUPFAM" id="SSF53098">
    <property type="entry name" value="Ribonuclease H-like"/>
    <property type="match status" value="1"/>
</dbReference>
<dbReference type="Proteomes" id="UP000237438">
    <property type="component" value="Unassembled WGS sequence"/>
</dbReference>
<dbReference type="Pfam" id="PF17921">
    <property type="entry name" value="Integrase_H2C2"/>
    <property type="match status" value="1"/>
</dbReference>
<dbReference type="PANTHER" id="PTHR37984:SF5">
    <property type="entry name" value="PROTEIN NYNRIN-LIKE"/>
    <property type="match status" value="1"/>
</dbReference>
<dbReference type="InterPro" id="IPR012337">
    <property type="entry name" value="RNaseH-like_sf"/>
</dbReference>